<keyword evidence="10" id="KW-1185">Reference proteome</keyword>
<dbReference type="PANTHER" id="PTHR24253:SF161">
    <property type="entry name" value="SERINE PROTEASE 27-LIKE"/>
    <property type="match status" value="1"/>
</dbReference>
<dbReference type="InterPro" id="IPR001314">
    <property type="entry name" value="Peptidase_S1A"/>
</dbReference>
<evidence type="ECO:0000256" key="2">
    <source>
        <dbReference type="ARBA" id="ARBA00022729"/>
    </source>
</evidence>
<evidence type="ECO:0000313" key="10">
    <source>
        <dbReference type="Proteomes" id="UP000008143"/>
    </source>
</evidence>
<dbReference type="PROSITE" id="PS00135">
    <property type="entry name" value="TRYPSIN_SER"/>
    <property type="match status" value="1"/>
</dbReference>
<keyword evidence="5" id="KW-0720">Serine protease</keyword>
<dbReference type="PRINTS" id="PR00722">
    <property type="entry name" value="CHYMOTRYPSIN"/>
</dbReference>
<organism evidence="9">
    <name type="scientific">Xenopus tropicalis</name>
    <name type="common">Western clawed frog</name>
    <name type="synonym">Silurana tropicalis</name>
    <dbReference type="NCBI Taxonomy" id="8364"/>
    <lineage>
        <taxon>Eukaryota</taxon>
        <taxon>Metazoa</taxon>
        <taxon>Chordata</taxon>
        <taxon>Craniata</taxon>
        <taxon>Vertebrata</taxon>
        <taxon>Euteleostomi</taxon>
        <taxon>Amphibia</taxon>
        <taxon>Batrachia</taxon>
        <taxon>Anura</taxon>
        <taxon>Pipoidea</taxon>
        <taxon>Pipidae</taxon>
        <taxon>Xenopodinae</taxon>
        <taxon>Xenopus</taxon>
        <taxon>Silurana</taxon>
    </lineage>
</organism>
<reference evidence="9" key="2">
    <citation type="submission" date="2011-06" db="UniProtKB">
        <authorList>
            <consortium name="Ensembl"/>
        </authorList>
    </citation>
    <scope>IDENTIFICATION</scope>
</reference>
<dbReference type="SMART" id="SM00020">
    <property type="entry name" value="Tryp_SPc"/>
    <property type="match status" value="1"/>
</dbReference>
<dbReference type="PROSITE" id="PS50240">
    <property type="entry name" value="TRYPSIN_DOM"/>
    <property type="match status" value="1"/>
</dbReference>
<keyword evidence="2 7" id="KW-0732">Signal</keyword>
<reference evidence="11" key="3">
    <citation type="submission" date="2025-04" db="UniProtKB">
        <authorList>
            <consortium name="RefSeq"/>
        </authorList>
    </citation>
    <scope>IDENTIFICATION</scope>
    <source>
        <strain evidence="11">Nigerian</strain>
        <tissue evidence="11">Liver and blood</tissue>
    </source>
</reference>
<dbReference type="ExpressionAtlas" id="F7DXT6">
    <property type="expression patterns" value="baseline"/>
</dbReference>
<evidence type="ECO:0000313" key="9">
    <source>
        <dbReference type="Ensembl" id="ENSXETP00000013755"/>
    </source>
</evidence>
<dbReference type="Ensembl" id="ENSXETT00000013755">
    <property type="protein sequence ID" value="ENSXETP00000013755"/>
    <property type="gene ID" value="ENSXETG00000006281"/>
</dbReference>
<accession>F7DXT6</accession>
<evidence type="ECO:0000256" key="7">
    <source>
        <dbReference type="SAM" id="SignalP"/>
    </source>
</evidence>
<dbReference type="Gene3D" id="2.40.10.10">
    <property type="entry name" value="Trypsin-like serine proteases"/>
    <property type="match status" value="1"/>
</dbReference>
<keyword evidence="6" id="KW-1133">Transmembrane helix</keyword>
<dbReference type="GeneID" id="116407687"/>
<feature type="chain" id="PRO_5044731577" evidence="7">
    <location>
        <begin position="19"/>
        <end position="321"/>
    </location>
</feature>
<evidence type="ECO:0000256" key="1">
    <source>
        <dbReference type="ARBA" id="ARBA00022670"/>
    </source>
</evidence>
<dbReference type="InterPro" id="IPR033116">
    <property type="entry name" value="TRYPSIN_SER"/>
</dbReference>
<dbReference type="AGR" id="Xenbase:XB-GENE-29093019"/>
<evidence type="ECO:0000256" key="4">
    <source>
        <dbReference type="ARBA" id="ARBA00023157"/>
    </source>
</evidence>
<dbReference type="InterPro" id="IPR043504">
    <property type="entry name" value="Peptidase_S1_PA_chymotrypsin"/>
</dbReference>
<feature type="transmembrane region" description="Helical" evidence="6">
    <location>
        <begin position="294"/>
        <end position="319"/>
    </location>
</feature>
<dbReference type="GO" id="GO:0008236">
    <property type="term" value="F:serine-type peptidase activity"/>
    <property type="evidence" value="ECO:0000318"/>
    <property type="project" value="GO_Central"/>
</dbReference>
<keyword evidence="6" id="KW-0812">Transmembrane</keyword>
<dbReference type="CDD" id="cd00190">
    <property type="entry name" value="Tryp_SPc"/>
    <property type="match status" value="1"/>
</dbReference>
<dbReference type="SUPFAM" id="SSF50494">
    <property type="entry name" value="Trypsin-like serine proteases"/>
    <property type="match status" value="1"/>
</dbReference>
<keyword evidence="6" id="KW-0472">Membrane</keyword>
<reference evidence="9" key="1">
    <citation type="journal article" date="2010" name="Science">
        <title>The genome of the Western clawed frog Xenopus tropicalis.</title>
        <authorList>
            <person name="Hellsten U."/>
            <person name="Harland R.M."/>
            <person name="Gilchrist M.J."/>
            <person name="Hendrix D."/>
            <person name="Jurka J."/>
            <person name="Kapitonov V."/>
            <person name="Ovcharenko I."/>
            <person name="Putnam N.H."/>
            <person name="Shu S."/>
            <person name="Taher L."/>
            <person name="Blitz I.L."/>
            <person name="Blumberg B."/>
            <person name="Dichmann D.S."/>
            <person name="Dubchak I."/>
            <person name="Amaya E."/>
            <person name="Detter J.C."/>
            <person name="Fletcher R."/>
            <person name="Gerhard D.S."/>
            <person name="Goodstein D."/>
            <person name="Graves T."/>
            <person name="Grigoriev I.V."/>
            <person name="Grimwood J."/>
            <person name="Kawashima T."/>
            <person name="Lindquist E."/>
            <person name="Lucas S.M."/>
            <person name="Mead P.E."/>
            <person name="Mitros T."/>
            <person name="Ogino H."/>
            <person name="Ohta Y."/>
            <person name="Poliakov A.V."/>
            <person name="Pollet N."/>
            <person name="Robert J."/>
            <person name="Salamov A."/>
            <person name="Sater A.K."/>
            <person name="Schmutz J."/>
            <person name="Terry A."/>
            <person name="Vize P.D."/>
            <person name="Warren W.C."/>
            <person name="Wells D."/>
            <person name="Wills A."/>
            <person name="Wilson R.K."/>
            <person name="Zimmerman L.B."/>
            <person name="Zorn A.M."/>
            <person name="Grainger R."/>
            <person name="Grammer T."/>
            <person name="Khokha M.K."/>
            <person name="Richardson P.M."/>
            <person name="Rokhsar D.S."/>
        </authorList>
    </citation>
    <scope>NUCLEOTIDE SEQUENCE [LARGE SCALE GENOMIC DNA]</scope>
    <source>
        <strain evidence="9">Nigerian</strain>
    </source>
</reference>
<keyword evidence="3 5" id="KW-0378">Hydrolase</keyword>
<sequence length="321" mass="34852">MEMSSLISTLLLLHLGISEVTIFAAECGIPQWTGRIVGGKNSQPGSWPWQVSLWARGQHICGGTLINNKWVVTAAHCFIENSLTAESITVYLGSYKLTEKDPEEISVGVAKIINYPTYRRESDSGDISLVELSSRVNFTKHIWPICLPASRVIFPTGLQCWVTGWGQIKGGLNQSLVEILQEVAVPLIDSEKCNQLYNTKNPQGAFTARIKNDMICAGYIKGGKASCQGDSGGPVVCQEGKRWYLAGVVSFGAGCALLYRPGVNTLVTAYVDWIKSKVPDVSANIRNVIFTSRLVSIISAAPAALFPTICIPFVLSLLLSQ</sequence>
<dbReference type="Xenbase" id="XB-GENE-29093019">
    <property type="gene designation" value="LOC116407687"/>
</dbReference>
<protein>
    <submittedName>
        <fullName evidence="9 11">Serine protease 27-like</fullName>
    </submittedName>
</protein>
<dbReference type="PANTHER" id="PTHR24253">
    <property type="entry name" value="TRANSMEMBRANE PROTEASE SERINE"/>
    <property type="match status" value="1"/>
</dbReference>
<name>F7DXT6_XENTR</name>
<dbReference type="PROSITE" id="PS00134">
    <property type="entry name" value="TRYPSIN_HIS"/>
    <property type="match status" value="1"/>
</dbReference>
<dbReference type="RefSeq" id="XP_031749386.1">
    <property type="nucleotide sequence ID" value="XM_031893526.1"/>
</dbReference>
<evidence type="ECO:0000256" key="6">
    <source>
        <dbReference type="SAM" id="Phobius"/>
    </source>
</evidence>
<dbReference type="GO" id="GO:0006508">
    <property type="term" value="P:proteolysis"/>
    <property type="evidence" value="ECO:0007669"/>
    <property type="project" value="UniProtKB-KW"/>
</dbReference>
<evidence type="ECO:0000313" key="11">
    <source>
        <dbReference type="RefSeq" id="XP_031749386.1"/>
    </source>
</evidence>
<gene>
    <name evidence="9 11 12" type="primary">LOC116407687</name>
</gene>
<dbReference type="Proteomes" id="UP000008143">
    <property type="component" value="Chromosome 9"/>
</dbReference>
<dbReference type="KEGG" id="xtr:116407687"/>
<evidence type="ECO:0000256" key="3">
    <source>
        <dbReference type="ARBA" id="ARBA00022801"/>
    </source>
</evidence>
<dbReference type="AlphaFoldDB" id="F7DXT6"/>
<dbReference type="InterPro" id="IPR001254">
    <property type="entry name" value="Trypsin_dom"/>
</dbReference>
<dbReference type="eggNOG" id="KOG3627">
    <property type="taxonomic scope" value="Eukaryota"/>
</dbReference>
<evidence type="ECO:0000259" key="8">
    <source>
        <dbReference type="PROSITE" id="PS50240"/>
    </source>
</evidence>
<evidence type="ECO:0000256" key="5">
    <source>
        <dbReference type="RuleBase" id="RU363034"/>
    </source>
</evidence>
<feature type="domain" description="Peptidase S1" evidence="8">
    <location>
        <begin position="36"/>
        <end position="279"/>
    </location>
</feature>
<keyword evidence="4" id="KW-1015">Disulfide bond</keyword>
<dbReference type="InterPro" id="IPR009003">
    <property type="entry name" value="Peptidase_S1_PA"/>
</dbReference>
<dbReference type="HOGENOM" id="CLU_006842_0_4_1"/>
<evidence type="ECO:0000313" key="12">
    <source>
        <dbReference type="Xenbase" id="XB-GENE-29093019"/>
    </source>
</evidence>
<dbReference type="GO" id="GO:0004252">
    <property type="term" value="F:serine-type endopeptidase activity"/>
    <property type="evidence" value="ECO:0007669"/>
    <property type="project" value="InterPro"/>
</dbReference>
<keyword evidence="1 5" id="KW-0645">Protease</keyword>
<dbReference type="FunFam" id="2.40.10.10:FF:000024">
    <property type="entry name" value="Serine protease 53"/>
    <property type="match status" value="1"/>
</dbReference>
<dbReference type="Pfam" id="PF00089">
    <property type="entry name" value="Trypsin"/>
    <property type="match status" value="1"/>
</dbReference>
<dbReference type="InterPro" id="IPR018114">
    <property type="entry name" value="TRYPSIN_HIS"/>
</dbReference>
<dbReference type="OrthoDB" id="93664at2759"/>
<proteinExistence type="predicted"/>
<dbReference type="GeneTree" id="ENSGT00940000154999"/>
<feature type="signal peptide" evidence="7">
    <location>
        <begin position="1"/>
        <end position="18"/>
    </location>
</feature>